<keyword evidence="1" id="KW-0732">Signal</keyword>
<feature type="chain" id="PRO_5017221773" evidence="1">
    <location>
        <begin position="18"/>
        <end position="196"/>
    </location>
</feature>
<dbReference type="AlphaFoldDB" id="A0A399SLZ5"/>
<comment type="caution">
    <text evidence="2">The sequence shown here is derived from an EMBL/GenBank/DDBJ whole genome shotgun (WGS) entry which is preliminary data.</text>
</comment>
<evidence type="ECO:0000313" key="3">
    <source>
        <dbReference type="Proteomes" id="UP000266005"/>
    </source>
</evidence>
<organism evidence="2 3">
    <name type="scientific">Pontibacter oryzae</name>
    <dbReference type="NCBI Taxonomy" id="2304593"/>
    <lineage>
        <taxon>Bacteria</taxon>
        <taxon>Pseudomonadati</taxon>
        <taxon>Bacteroidota</taxon>
        <taxon>Cytophagia</taxon>
        <taxon>Cytophagales</taxon>
        <taxon>Hymenobacteraceae</taxon>
        <taxon>Pontibacter</taxon>
    </lineage>
</organism>
<dbReference type="Proteomes" id="UP000266005">
    <property type="component" value="Unassembled WGS sequence"/>
</dbReference>
<name>A0A399SLZ5_9BACT</name>
<keyword evidence="3" id="KW-1185">Reference proteome</keyword>
<accession>A0A399SLZ5</accession>
<dbReference type="RefSeq" id="WP_119430687.1">
    <property type="nucleotide sequence ID" value="NZ_QWGE01000001.1"/>
</dbReference>
<dbReference type="OrthoDB" id="850979at2"/>
<evidence type="ECO:0000313" key="2">
    <source>
        <dbReference type="EMBL" id="RIJ42805.1"/>
    </source>
</evidence>
<reference evidence="3" key="1">
    <citation type="submission" date="2018-08" db="EMBL/GenBank/DDBJ databases">
        <title>Mucilaginibacter sp. MYSH2.</title>
        <authorList>
            <person name="Seo T."/>
        </authorList>
    </citation>
    <scope>NUCLEOTIDE SEQUENCE [LARGE SCALE GENOMIC DNA]</scope>
    <source>
        <strain evidence="3">KIRAN</strain>
    </source>
</reference>
<gene>
    <name evidence="2" type="ORF">D1627_02860</name>
</gene>
<proteinExistence type="predicted"/>
<evidence type="ECO:0000256" key="1">
    <source>
        <dbReference type="SAM" id="SignalP"/>
    </source>
</evidence>
<dbReference type="EMBL" id="QWGE01000001">
    <property type="protein sequence ID" value="RIJ42805.1"/>
    <property type="molecule type" value="Genomic_DNA"/>
</dbReference>
<protein>
    <submittedName>
        <fullName evidence="2">Uncharacterized protein</fullName>
    </submittedName>
</protein>
<sequence length="196" mass="22405">MAILNILIPLLFSLLQADNTALQLKQDLQKDLSRLQQRNSYFISDNSTDQPSVKSIANDLQLFALVANLDLSRTTHNTQQQGPHQIQQWTFSEGQIRRVVQVESIIALDTVVTQRYLENRPPTQHRVQNTFTFRTYFVSTDDAQHKLHYLTEAEQGLLAYTLGEKQVEVSYTSPKEGLTDILAKYKNEAKQLSLSL</sequence>
<feature type="signal peptide" evidence="1">
    <location>
        <begin position="1"/>
        <end position="17"/>
    </location>
</feature>